<dbReference type="InterPro" id="IPR004839">
    <property type="entry name" value="Aminotransferase_I/II_large"/>
</dbReference>
<evidence type="ECO:0000313" key="4">
    <source>
        <dbReference type="Proteomes" id="UP000004622"/>
    </source>
</evidence>
<name>I5C568_9HYPH</name>
<sequence length="377" mass="40889">MMQIDLFDLERTQSQWENTVEFNLTESGLHPYTLRELLTDAQLLELTDLPLGYGHTEGEPALRSAIAARYPGSTPDNVLVTTGSSEANMLVLLSLLDGGDEALIVTPNFMQLPGLAKATGAGVTQIPLRLNDSTWMLDLDEVRRAIGPATRMISVCNPNNPTGGVLSHEERQGLASIAAEHGIALHADEIYRGAELSGGETETLFGATPDTVVTGGTAKAMALAGLRIGWIVGSPELVSLAMQRQDYTTIGSNVLGQRAATFALQPDARSRIFARNRALLSQNIEQLADWIENHHDIFTWVPPKAGAMAFLRYGLPISSDDFSRRLRESQSVFVVAGSWFGLDGHLRLGIGGDPHHFAEALRRMDVFLETEFGLTAA</sequence>
<reference evidence="3 4" key="1">
    <citation type="journal article" date="2012" name="J. Bacteriol.">
        <title>Genome Sequence of Nitratireductor aquibiodomus Strain RA22.</title>
        <authorList>
            <person name="Singh A."/>
            <person name="Jangir P.K."/>
            <person name="Kumari C."/>
            <person name="Sharma R."/>
        </authorList>
    </citation>
    <scope>NUCLEOTIDE SEQUENCE [LARGE SCALE GENOMIC DNA]</scope>
    <source>
        <strain evidence="3 4">RA22</strain>
    </source>
</reference>
<dbReference type="EC" id="2.6.1.-" evidence="1"/>
<proteinExistence type="inferred from homology"/>
<dbReference type="InterPro" id="IPR015422">
    <property type="entry name" value="PyrdxlP-dep_Trfase_small"/>
</dbReference>
<evidence type="ECO:0000256" key="1">
    <source>
        <dbReference type="RuleBase" id="RU000481"/>
    </source>
</evidence>
<dbReference type="SUPFAM" id="SSF53383">
    <property type="entry name" value="PLP-dependent transferases"/>
    <property type="match status" value="1"/>
</dbReference>
<accession>I5C568</accession>
<dbReference type="PANTHER" id="PTHR43510:SF1">
    <property type="entry name" value="AMINOTRANSFERASE FUNCTION, HYPOTHETICAL (EUROFUNG)"/>
    <property type="match status" value="1"/>
</dbReference>
<dbReference type="PATRIC" id="fig|1189611.3.peg.789"/>
<dbReference type="Proteomes" id="UP000004622">
    <property type="component" value="Unassembled WGS sequence"/>
</dbReference>
<dbReference type="Gene3D" id="3.40.640.10">
    <property type="entry name" value="Type I PLP-dependent aspartate aminotransferase-like (Major domain)"/>
    <property type="match status" value="1"/>
</dbReference>
<dbReference type="OrthoDB" id="9803354at2"/>
<dbReference type="EMBL" id="AJXZ01000006">
    <property type="protein sequence ID" value="EIM76970.1"/>
    <property type="molecule type" value="Genomic_DNA"/>
</dbReference>
<dbReference type="GO" id="GO:0008483">
    <property type="term" value="F:transaminase activity"/>
    <property type="evidence" value="ECO:0007669"/>
    <property type="project" value="UniProtKB-KW"/>
</dbReference>
<gene>
    <name evidence="3" type="ORF">A33O_03835</name>
</gene>
<dbReference type="PANTHER" id="PTHR43510">
    <property type="entry name" value="AMINOTRANSFERASE FUNCTION, HYPOTHETICAL (EUROFUNG)"/>
    <property type="match status" value="1"/>
</dbReference>
<protein>
    <recommendedName>
        <fullName evidence="1">Aminotransferase</fullName>
        <ecNumber evidence="1">2.6.1.-</ecNumber>
    </recommendedName>
</protein>
<dbReference type="AlphaFoldDB" id="I5C568"/>
<comment type="cofactor">
    <cofactor evidence="1">
        <name>pyridoxal 5'-phosphate</name>
        <dbReference type="ChEBI" id="CHEBI:597326"/>
    </cofactor>
</comment>
<keyword evidence="1 3" id="KW-0808">Transferase</keyword>
<dbReference type="Pfam" id="PF00155">
    <property type="entry name" value="Aminotran_1_2"/>
    <property type="match status" value="1"/>
</dbReference>
<dbReference type="InterPro" id="IPR015421">
    <property type="entry name" value="PyrdxlP-dep_Trfase_major"/>
</dbReference>
<evidence type="ECO:0000313" key="3">
    <source>
        <dbReference type="EMBL" id="EIM76970.1"/>
    </source>
</evidence>
<dbReference type="InterPro" id="IPR004838">
    <property type="entry name" value="NHTrfase_class1_PyrdxlP-BS"/>
</dbReference>
<feature type="domain" description="Aminotransferase class I/classII large" evidence="2">
    <location>
        <begin position="51"/>
        <end position="363"/>
    </location>
</feature>
<dbReference type="RefSeq" id="WP_007007368.1">
    <property type="nucleotide sequence ID" value="NZ_AJXZ01000006.1"/>
</dbReference>
<keyword evidence="1 3" id="KW-0032">Aminotransferase</keyword>
<dbReference type="CDD" id="cd00609">
    <property type="entry name" value="AAT_like"/>
    <property type="match status" value="1"/>
</dbReference>
<comment type="caution">
    <text evidence="3">The sequence shown here is derived from an EMBL/GenBank/DDBJ whole genome shotgun (WGS) entry which is preliminary data.</text>
</comment>
<dbReference type="GO" id="GO:0030170">
    <property type="term" value="F:pyridoxal phosphate binding"/>
    <property type="evidence" value="ECO:0007669"/>
    <property type="project" value="InterPro"/>
</dbReference>
<dbReference type="InterPro" id="IPR015424">
    <property type="entry name" value="PyrdxlP-dep_Trfase"/>
</dbReference>
<comment type="similarity">
    <text evidence="1">Belongs to the class-I pyridoxal-phosphate-dependent aminotransferase family.</text>
</comment>
<evidence type="ECO:0000259" key="2">
    <source>
        <dbReference type="Pfam" id="PF00155"/>
    </source>
</evidence>
<dbReference type="PROSITE" id="PS00105">
    <property type="entry name" value="AA_TRANSFER_CLASS_1"/>
    <property type="match status" value="1"/>
</dbReference>
<organism evidence="3 4">
    <name type="scientific">Nitratireductor aquibiodomus RA22</name>
    <dbReference type="NCBI Taxonomy" id="1189611"/>
    <lineage>
        <taxon>Bacteria</taxon>
        <taxon>Pseudomonadati</taxon>
        <taxon>Pseudomonadota</taxon>
        <taxon>Alphaproteobacteria</taxon>
        <taxon>Hyphomicrobiales</taxon>
        <taxon>Phyllobacteriaceae</taxon>
        <taxon>Nitratireductor</taxon>
    </lineage>
</organism>
<dbReference type="Gene3D" id="3.90.1150.10">
    <property type="entry name" value="Aspartate Aminotransferase, domain 1"/>
    <property type="match status" value="1"/>
</dbReference>